<dbReference type="Proteomes" id="UP001241110">
    <property type="component" value="Unassembled WGS sequence"/>
</dbReference>
<sequence>MNNKKEANRYDKIFKENLEAVTLSMIEKVLQIDVGSYLVEFARKVSQTYNVKADDVKRN</sequence>
<dbReference type="AlphaFoldDB" id="A0AAE3QS38"/>
<comment type="caution">
    <text evidence="1">The sequence shown here is derived from an EMBL/GenBank/DDBJ whole genome shotgun (WGS) entry which is preliminary data.</text>
</comment>
<organism evidence="1 2">
    <name type="scientific">Xanthocytophaga flava</name>
    <dbReference type="NCBI Taxonomy" id="3048013"/>
    <lineage>
        <taxon>Bacteria</taxon>
        <taxon>Pseudomonadati</taxon>
        <taxon>Bacteroidota</taxon>
        <taxon>Cytophagia</taxon>
        <taxon>Cytophagales</taxon>
        <taxon>Rhodocytophagaceae</taxon>
        <taxon>Xanthocytophaga</taxon>
    </lineage>
</organism>
<evidence type="ECO:0000313" key="2">
    <source>
        <dbReference type="Proteomes" id="UP001241110"/>
    </source>
</evidence>
<reference evidence="1" key="1">
    <citation type="submission" date="2023-05" db="EMBL/GenBank/DDBJ databases">
        <authorList>
            <person name="Zhang X."/>
        </authorList>
    </citation>
    <scope>NUCLEOTIDE SEQUENCE</scope>
    <source>
        <strain evidence="1">YF14B1</strain>
    </source>
</reference>
<evidence type="ECO:0000313" key="1">
    <source>
        <dbReference type="EMBL" id="MDJ1484320.1"/>
    </source>
</evidence>
<proteinExistence type="predicted"/>
<accession>A0AAE3QS38</accession>
<dbReference type="EMBL" id="JASJOS010000014">
    <property type="protein sequence ID" value="MDJ1484320.1"/>
    <property type="molecule type" value="Genomic_DNA"/>
</dbReference>
<name>A0AAE3QS38_9BACT</name>
<gene>
    <name evidence="1" type="ORF">QNI16_27735</name>
</gene>
<dbReference type="RefSeq" id="WP_313985469.1">
    <property type="nucleotide sequence ID" value="NZ_JASJOS010000014.1"/>
</dbReference>
<protein>
    <submittedName>
        <fullName evidence="1">Uncharacterized protein</fullName>
    </submittedName>
</protein>